<evidence type="ECO:0000259" key="9">
    <source>
        <dbReference type="Pfam" id="PF21088"/>
    </source>
</evidence>
<keyword evidence="7" id="KW-0406">Ion transport</keyword>
<organism evidence="10">
    <name type="scientific">Hellea balneolensis</name>
    <dbReference type="NCBI Taxonomy" id="287478"/>
    <lineage>
        <taxon>Bacteria</taxon>
        <taxon>Pseudomonadati</taxon>
        <taxon>Pseudomonadota</taxon>
        <taxon>Alphaproteobacteria</taxon>
        <taxon>Maricaulales</taxon>
        <taxon>Robiginitomaculaceae</taxon>
        <taxon>Hellea</taxon>
    </lineage>
</organism>
<comment type="caution">
    <text evidence="10">The sequence shown here is derived from an EMBL/GenBank/DDBJ whole genome shotgun (WGS) entry which is preliminary data.</text>
</comment>
<dbReference type="SUPFAM" id="SSF82689">
    <property type="entry name" value="Mechanosensitive channel protein MscS (YggB), C-terminal domain"/>
    <property type="match status" value="1"/>
</dbReference>
<feature type="transmembrane region" description="Helical" evidence="7">
    <location>
        <begin position="27"/>
        <end position="45"/>
    </location>
</feature>
<dbReference type="SUPFAM" id="SSF50182">
    <property type="entry name" value="Sm-like ribonucleoproteins"/>
    <property type="match status" value="1"/>
</dbReference>
<comment type="subcellular location">
    <subcellularLocation>
        <location evidence="7">Cell inner membrane</location>
        <topology evidence="7">Multi-pass membrane protein</topology>
    </subcellularLocation>
    <subcellularLocation>
        <location evidence="1">Cell membrane</location>
        <topology evidence="1">Multi-pass membrane protein</topology>
    </subcellularLocation>
</comment>
<keyword evidence="7" id="KW-0813">Transport</keyword>
<accession>A0A7C3C5I6</accession>
<dbReference type="Pfam" id="PF00924">
    <property type="entry name" value="MS_channel_2nd"/>
    <property type="match status" value="1"/>
</dbReference>
<dbReference type="SUPFAM" id="SSF82861">
    <property type="entry name" value="Mechanosensitive channel protein MscS (YggB), transmembrane region"/>
    <property type="match status" value="1"/>
</dbReference>
<dbReference type="EMBL" id="DRMN01000323">
    <property type="protein sequence ID" value="HFB55243.1"/>
    <property type="molecule type" value="Genomic_DNA"/>
</dbReference>
<keyword evidence="5 7" id="KW-1133">Transmembrane helix</keyword>
<proteinExistence type="inferred from homology"/>
<evidence type="ECO:0000256" key="3">
    <source>
        <dbReference type="ARBA" id="ARBA00022475"/>
    </source>
</evidence>
<dbReference type="PANTHER" id="PTHR30221:SF1">
    <property type="entry name" value="SMALL-CONDUCTANCE MECHANOSENSITIVE CHANNEL"/>
    <property type="match status" value="1"/>
</dbReference>
<evidence type="ECO:0000256" key="6">
    <source>
        <dbReference type="ARBA" id="ARBA00023136"/>
    </source>
</evidence>
<dbReference type="InterPro" id="IPR045275">
    <property type="entry name" value="MscS_archaea/bacteria_type"/>
</dbReference>
<dbReference type="InterPro" id="IPR011066">
    <property type="entry name" value="MscS_channel_C_sf"/>
</dbReference>
<evidence type="ECO:0000259" key="8">
    <source>
        <dbReference type="Pfam" id="PF00924"/>
    </source>
</evidence>
<comment type="caution">
    <text evidence="7">Lacks conserved residue(s) required for the propagation of feature annotation.</text>
</comment>
<feature type="transmembrane region" description="Helical" evidence="7">
    <location>
        <begin position="96"/>
        <end position="126"/>
    </location>
</feature>
<dbReference type="GO" id="GO:0005886">
    <property type="term" value="C:plasma membrane"/>
    <property type="evidence" value="ECO:0007669"/>
    <property type="project" value="UniProtKB-SubCell"/>
</dbReference>
<evidence type="ECO:0000256" key="4">
    <source>
        <dbReference type="ARBA" id="ARBA00022692"/>
    </source>
</evidence>
<keyword evidence="7" id="KW-0407">Ion channel</keyword>
<keyword evidence="4 7" id="KW-0812">Transmembrane</keyword>
<keyword evidence="3" id="KW-1003">Cell membrane</keyword>
<keyword evidence="7" id="KW-0997">Cell inner membrane</keyword>
<feature type="transmembrane region" description="Helical" evidence="7">
    <location>
        <begin position="66"/>
        <end position="90"/>
    </location>
</feature>
<evidence type="ECO:0000313" key="10">
    <source>
        <dbReference type="EMBL" id="HFB55243.1"/>
    </source>
</evidence>
<reference evidence="10" key="1">
    <citation type="journal article" date="2020" name="mSystems">
        <title>Genome- and Community-Level Interaction Insights into Carbon Utilization and Element Cycling Functions of Hydrothermarchaeota in Hydrothermal Sediment.</title>
        <authorList>
            <person name="Zhou Z."/>
            <person name="Liu Y."/>
            <person name="Xu W."/>
            <person name="Pan J."/>
            <person name="Luo Z.H."/>
            <person name="Li M."/>
        </authorList>
    </citation>
    <scope>NUCLEOTIDE SEQUENCE [LARGE SCALE GENOMIC DNA]</scope>
    <source>
        <strain evidence="10">HyVt-489</strain>
    </source>
</reference>
<sequence length="275" mass="29687">MENTTKNIKDILGNYDSGWMVTTGTHVLSGIGIFILSWVFARWASRFVRIRLGNNKGLQASDTLRPLIVVIVRYAIMLMGIYAALTISGIPASSLLAVFGAAGLAIALAVQGTLSNIAAGIMLIFLRALKVGEYIETPSVGGTILEIGLFTTQLKTSNGILTVVPNAQIWASQIVNYSRFNTRRVDVNIDIARDNDLDAALAVLEDALNTHALIINNDTAEVVLTGFRAHTAILQARFWLPTDDLRAHTSKVSLDLHRALQEGGVKLPPPLVATT</sequence>
<dbReference type="InterPro" id="IPR010920">
    <property type="entry name" value="LSM_dom_sf"/>
</dbReference>
<dbReference type="Gene3D" id="1.10.287.1260">
    <property type="match status" value="1"/>
</dbReference>
<comment type="function">
    <text evidence="7">Mechanosensitive channel that participates in the regulation of osmotic pressure changes within the cell, opening in response to stretch forces in the membrane lipid bilayer, without the need for other proteins. Contributes to normal resistance to hypoosmotic shock. Forms an ion channel of 1.0 nanosiemens conductance with a slight preference for anions.</text>
</comment>
<dbReference type="Pfam" id="PF21088">
    <property type="entry name" value="MS_channel_1st"/>
    <property type="match status" value="1"/>
</dbReference>
<evidence type="ECO:0000256" key="7">
    <source>
        <dbReference type="RuleBase" id="RU369025"/>
    </source>
</evidence>
<dbReference type="Gene3D" id="3.30.70.100">
    <property type="match status" value="1"/>
</dbReference>
<keyword evidence="6 7" id="KW-0472">Membrane</keyword>
<evidence type="ECO:0000256" key="1">
    <source>
        <dbReference type="ARBA" id="ARBA00004651"/>
    </source>
</evidence>
<dbReference type="GO" id="GO:0008381">
    <property type="term" value="F:mechanosensitive monoatomic ion channel activity"/>
    <property type="evidence" value="ECO:0007669"/>
    <property type="project" value="InterPro"/>
</dbReference>
<evidence type="ECO:0000256" key="5">
    <source>
        <dbReference type="ARBA" id="ARBA00022989"/>
    </source>
</evidence>
<evidence type="ECO:0000256" key="2">
    <source>
        <dbReference type="ARBA" id="ARBA00008017"/>
    </source>
</evidence>
<comment type="similarity">
    <text evidence="2 7">Belongs to the MscS (TC 1.A.23) family.</text>
</comment>
<dbReference type="AlphaFoldDB" id="A0A7C3C5I6"/>
<dbReference type="Gene3D" id="2.30.30.60">
    <property type="match status" value="1"/>
</dbReference>
<dbReference type="Proteomes" id="UP000886042">
    <property type="component" value="Unassembled WGS sequence"/>
</dbReference>
<dbReference type="InterPro" id="IPR006685">
    <property type="entry name" value="MscS_channel_2nd"/>
</dbReference>
<dbReference type="PANTHER" id="PTHR30221">
    <property type="entry name" value="SMALL-CONDUCTANCE MECHANOSENSITIVE CHANNEL"/>
    <property type="match status" value="1"/>
</dbReference>
<dbReference type="InterPro" id="IPR011014">
    <property type="entry name" value="MscS_channel_TM-2"/>
</dbReference>
<feature type="domain" description="Mechanosensitive ion channel MscS" evidence="8">
    <location>
        <begin position="113"/>
        <end position="179"/>
    </location>
</feature>
<dbReference type="InterPro" id="IPR049142">
    <property type="entry name" value="MS_channel_1st"/>
</dbReference>
<dbReference type="InterPro" id="IPR023408">
    <property type="entry name" value="MscS_beta-dom_sf"/>
</dbReference>
<protein>
    <recommendedName>
        <fullName evidence="7">Small-conductance mechanosensitive channel</fullName>
    </recommendedName>
</protein>
<name>A0A7C3C5I6_9PROT</name>
<feature type="domain" description="Mechanosensitive ion channel transmembrane helices 2/3" evidence="9">
    <location>
        <begin position="71"/>
        <end position="111"/>
    </location>
</feature>
<gene>
    <name evidence="10" type="ORF">ENJ46_04900</name>
</gene>
<comment type="subunit">
    <text evidence="7">Homoheptamer.</text>
</comment>